<protein>
    <submittedName>
        <fullName evidence="1">Uncharacterized protein</fullName>
    </submittedName>
</protein>
<dbReference type="EMBL" id="CH476626">
    <property type="protein sequence ID" value="EDO02643.1"/>
    <property type="molecule type" value="Genomic_DNA"/>
</dbReference>
<dbReference type="RefSeq" id="XP_001593692.1">
    <property type="nucleotide sequence ID" value="XM_001593642.1"/>
</dbReference>
<sequence length="57" mass="6323">MNVHVLFPLVEALCFIGKETYHCLNSQSKDSSGMCSRPNGQMCTDMARKSVLDQGED</sequence>
<name>A7EIH7_SCLS1</name>
<proteinExistence type="predicted"/>
<dbReference type="GeneID" id="5490314"/>
<dbReference type="Proteomes" id="UP000001312">
    <property type="component" value="Unassembled WGS sequence"/>
</dbReference>
<reference evidence="2" key="1">
    <citation type="journal article" date="2011" name="PLoS Genet.">
        <title>Genomic analysis of the necrotrophic fungal pathogens Sclerotinia sclerotiorum and Botrytis cinerea.</title>
        <authorList>
            <person name="Amselem J."/>
            <person name="Cuomo C.A."/>
            <person name="van Kan J.A."/>
            <person name="Viaud M."/>
            <person name="Benito E.P."/>
            <person name="Couloux A."/>
            <person name="Coutinho P.M."/>
            <person name="de Vries R.P."/>
            <person name="Dyer P.S."/>
            <person name="Fillinger S."/>
            <person name="Fournier E."/>
            <person name="Gout L."/>
            <person name="Hahn M."/>
            <person name="Kohn L."/>
            <person name="Lapalu N."/>
            <person name="Plummer K.M."/>
            <person name="Pradier J.M."/>
            <person name="Quevillon E."/>
            <person name="Sharon A."/>
            <person name="Simon A."/>
            <person name="ten Have A."/>
            <person name="Tudzynski B."/>
            <person name="Tudzynski P."/>
            <person name="Wincker P."/>
            <person name="Andrew M."/>
            <person name="Anthouard V."/>
            <person name="Beever R.E."/>
            <person name="Beffa R."/>
            <person name="Benoit I."/>
            <person name="Bouzid O."/>
            <person name="Brault B."/>
            <person name="Chen Z."/>
            <person name="Choquer M."/>
            <person name="Collemare J."/>
            <person name="Cotton P."/>
            <person name="Danchin E.G."/>
            <person name="Da Silva C."/>
            <person name="Gautier A."/>
            <person name="Giraud C."/>
            <person name="Giraud T."/>
            <person name="Gonzalez C."/>
            <person name="Grossetete S."/>
            <person name="Guldener U."/>
            <person name="Henrissat B."/>
            <person name="Howlett B.J."/>
            <person name="Kodira C."/>
            <person name="Kretschmer M."/>
            <person name="Lappartient A."/>
            <person name="Leroch M."/>
            <person name="Levis C."/>
            <person name="Mauceli E."/>
            <person name="Neuveglise C."/>
            <person name="Oeser B."/>
            <person name="Pearson M."/>
            <person name="Poulain J."/>
            <person name="Poussereau N."/>
            <person name="Quesneville H."/>
            <person name="Rascle C."/>
            <person name="Schumacher J."/>
            <person name="Segurens B."/>
            <person name="Sexton A."/>
            <person name="Silva E."/>
            <person name="Sirven C."/>
            <person name="Soanes D.M."/>
            <person name="Talbot N.J."/>
            <person name="Templeton M."/>
            <person name="Yandava C."/>
            <person name="Yarden O."/>
            <person name="Zeng Q."/>
            <person name="Rollins J.A."/>
            <person name="Lebrun M.H."/>
            <person name="Dickman M."/>
        </authorList>
    </citation>
    <scope>NUCLEOTIDE SEQUENCE [LARGE SCALE GENOMIC DNA]</scope>
    <source>
        <strain evidence="2">ATCC 18683 / 1980 / Ss-1</strain>
    </source>
</reference>
<organism evidence="1 2">
    <name type="scientific">Sclerotinia sclerotiorum (strain ATCC 18683 / 1980 / Ss-1)</name>
    <name type="common">White mold</name>
    <name type="synonym">Whetzelinia sclerotiorum</name>
    <dbReference type="NCBI Taxonomy" id="665079"/>
    <lineage>
        <taxon>Eukaryota</taxon>
        <taxon>Fungi</taxon>
        <taxon>Dikarya</taxon>
        <taxon>Ascomycota</taxon>
        <taxon>Pezizomycotina</taxon>
        <taxon>Leotiomycetes</taxon>
        <taxon>Helotiales</taxon>
        <taxon>Sclerotiniaceae</taxon>
        <taxon>Sclerotinia</taxon>
    </lineage>
</organism>
<dbReference type="KEGG" id="ssl:SS1G_05120"/>
<keyword evidence="2" id="KW-1185">Reference proteome</keyword>
<gene>
    <name evidence="1" type="ORF">SS1G_05120</name>
</gene>
<dbReference type="AlphaFoldDB" id="A7EIH7"/>
<dbReference type="HOGENOM" id="CLU_2997841_0_0_1"/>
<dbReference type="InParanoid" id="A7EIH7"/>
<evidence type="ECO:0000313" key="1">
    <source>
        <dbReference type="EMBL" id="EDO02643.1"/>
    </source>
</evidence>
<evidence type="ECO:0000313" key="2">
    <source>
        <dbReference type="Proteomes" id="UP000001312"/>
    </source>
</evidence>
<accession>A7EIH7</accession>